<dbReference type="EMBL" id="UIDG01000557">
    <property type="protein sequence ID" value="SUS08200.1"/>
    <property type="molecule type" value="Genomic_DNA"/>
</dbReference>
<proteinExistence type="predicted"/>
<evidence type="ECO:0000313" key="1">
    <source>
        <dbReference type="EMBL" id="SUS08200.1"/>
    </source>
</evidence>
<sequence length="121" mass="13822">MNLRLVSSADDRAHMIRDHLLPLVREGGTLENQRGTVRLVVLEIGTWSIRHWTPFNELSSEEAASPGYRHAIERQRGRPNLPYGLEVWHGGNVLSILWSDDGCFEVVTFTRGSWEDEVLKL</sequence>
<reference evidence="1" key="1">
    <citation type="submission" date="2018-07" db="EMBL/GenBank/DDBJ databases">
        <authorList>
            <person name="Quirk P.G."/>
            <person name="Krulwich T.A."/>
        </authorList>
    </citation>
    <scope>NUCLEOTIDE SEQUENCE</scope>
</reference>
<organism evidence="1">
    <name type="scientific">metagenome</name>
    <dbReference type="NCBI Taxonomy" id="256318"/>
    <lineage>
        <taxon>unclassified sequences</taxon>
        <taxon>metagenomes</taxon>
    </lineage>
</organism>
<gene>
    <name evidence="1" type="ORF">DF3PB_600004</name>
</gene>
<protein>
    <submittedName>
        <fullName evidence="1">Uncharacterized protein</fullName>
    </submittedName>
</protein>
<dbReference type="AlphaFoldDB" id="A0A380TIC6"/>
<accession>A0A380TIC6</accession>
<name>A0A380TIC6_9ZZZZ</name>